<keyword evidence="1" id="KW-0812">Transmembrane</keyword>
<evidence type="ECO:0000313" key="3">
    <source>
        <dbReference type="EMBL" id="PLR11543.1"/>
    </source>
</evidence>
<proteinExistence type="predicted"/>
<protein>
    <submittedName>
        <fullName evidence="3">Flp family type IVb pilin</fullName>
    </submittedName>
</protein>
<reference evidence="3 4" key="1">
    <citation type="submission" date="2017-12" db="EMBL/GenBank/DDBJ databases">
        <title>The genome sequence of Caulobacter flavus CGMCC1 15093.</title>
        <authorList>
            <person name="Gao J."/>
            <person name="Mao X."/>
            <person name="Sun J."/>
        </authorList>
    </citation>
    <scope>NUCLEOTIDE SEQUENCE [LARGE SCALE GENOMIC DNA]</scope>
    <source>
        <strain evidence="3 4">CGMCC1 15093</strain>
    </source>
</reference>
<evidence type="ECO:0000256" key="1">
    <source>
        <dbReference type="SAM" id="Phobius"/>
    </source>
</evidence>
<dbReference type="Proteomes" id="UP000234483">
    <property type="component" value="Unassembled WGS sequence"/>
</dbReference>
<dbReference type="KEGG" id="cfh:C1707_07830"/>
<gene>
    <name evidence="2" type="ORF">C1707_07830</name>
    <name evidence="3" type="ORF">CFHF_16070</name>
</gene>
<feature type="transmembrane region" description="Helical" evidence="1">
    <location>
        <begin position="20"/>
        <end position="39"/>
    </location>
</feature>
<reference evidence="2 5" key="2">
    <citation type="submission" date="2018-01" db="EMBL/GenBank/DDBJ databases">
        <title>Complete genome sequence of Caulobacter flavus RHGG3.</title>
        <authorList>
            <person name="Yang E."/>
        </authorList>
    </citation>
    <scope>NUCLEOTIDE SEQUENCE [LARGE SCALE GENOMIC DNA]</scope>
    <source>
        <strain evidence="2 5">RHGG3</strain>
    </source>
</reference>
<name>A0A2N5CRE2_9CAUL</name>
<organism evidence="3 4">
    <name type="scientific">Caulobacter flavus</name>
    <dbReference type="NCBI Taxonomy" id="1679497"/>
    <lineage>
        <taxon>Bacteria</taxon>
        <taxon>Pseudomonadati</taxon>
        <taxon>Pseudomonadota</taxon>
        <taxon>Alphaproteobacteria</taxon>
        <taxon>Caulobacterales</taxon>
        <taxon>Caulobacteraceae</taxon>
        <taxon>Caulobacter</taxon>
    </lineage>
</organism>
<evidence type="ECO:0000313" key="2">
    <source>
        <dbReference type="EMBL" id="AYV46168.1"/>
    </source>
</evidence>
<dbReference type="EMBL" id="CP026100">
    <property type="protein sequence ID" value="AYV46168.1"/>
    <property type="molecule type" value="Genomic_DNA"/>
</dbReference>
<dbReference type="RefSeq" id="WP_101714008.1">
    <property type="nucleotide sequence ID" value="NZ_CP026100.1"/>
</dbReference>
<keyword evidence="5" id="KW-1185">Reference proteome</keyword>
<dbReference type="EMBL" id="PJRQ01000034">
    <property type="protein sequence ID" value="PLR11543.1"/>
    <property type="molecule type" value="Genomic_DNA"/>
</dbReference>
<evidence type="ECO:0000313" key="5">
    <source>
        <dbReference type="Proteomes" id="UP000281192"/>
    </source>
</evidence>
<dbReference type="InterPro" id="IPR007047">
    <property type="entry name" value="Flp_Fap"/>
</dbReference>
<dbReference type="Pfam" id="PF04964">
    <property type="entry name" value="Flp_Fap"/>
    <property type="match status" value="1"/>
</dbReference>
<keyword evidence="1" id="KW-0472">Membrane</keyword>
<keyword evidence="1" id="KW-1133">Transmembrane helix</keyword>
<evidence type="ECO:0000313" key="4">
    <source>
        <dbReference type="Proteomes" id="UP000234483"/>
    </source>
</evidence>
<sequence length="58" mass="6152">MVRLFGRFLKDDRGATAVEYGLIAALISVMVVAVIPLLGPPLEALFKGTGDRLQSAGH</sequence>
<dbReference type="AlphaFoldDB" id="A0A2N5CRE2"/>
<accession>A0A2N5CRE2</accession>
<dbReference type="OrthoDB" id="5325135at2"/>
<dbReference type="Proteomes" id="UP000281192">
    <property type="component" value="Chromosome"/>
</dbReference>